<dbReference type="Pfam" id="PF00134">
    <property type="entry name" value="Cyclin_N"/>
    <property type="match status" value="1"/>
</dbReference>
<dbReference type="FunFam" id="1.10.472.10:FF:000001">
    <property type="entry name" value="G2/mitotic-specific cyclin"/>
    <property type="match status" value="1"/>
</dbReference>
<gene>
    <name evidence="7" type="ORF">BJG266_LOCUS8169</name>
    <name evidence="8" type="ORF">QVE165_LOCUS36163</name>
</gene>
<feature type="domain" description="Cyclin-like" evidence="6">
    <location>
        <begin position="166"/>
        <end position="251"/>
    </location>
</feature>
<evidence type="ECO:0000313" key="7">
    <source>
        <dbReference type="EMBL" id="CAF0857072.1"/>
    </source>
</evidence>
<dbReference type="EMBL" id="CAJNOM010000360">
    <property type="protein sequence ID" value="CAF1390161.1"/>
    <property type="molecule type" value="Genomic_DNA"/>
</dbReference>
<dbReference type="InterPro" id="IPR039361">
    <property type="entry name" value="Cyclin"/>
</dbReference>
<proteinExistence type="inferred from homology"/>
<dbReference type="InterPro" id="IPR036915">
    <property type="entry name" value="Cyclin-like_sf"/>
</dbReference>
<keyword evidence="9" id="KW-1185">Reference proteome</keyword>
<evidence type="ECO:0000313" key="8">
    <source>
        <dbReference type="EMBL" id="CAF1390161.1"/>
    </source>
</evidence>
<dbReference type="PANTHER" id="PTHR10177">
    <property type="entry name" value="CYCLINS"/>
    <property type="match status" value="1"/>
</dbReference>
<reference evidence="8" key="1">
    <citation type="submission" date="2021-02" db="EMBL/GenBank/DDBJ databases">
        <authorList>
            <person name="Nowell W R."/>
        </authorList>
    </citation>
    <scope>NUCLEOTIDE SEQUENCE</scope>
</reference>
<dbReference type="EMBL" id="CAJNOI010000025">
    <property type="protein sequence ID" value="CAF0857072.1"/>
    <property type="molecule type" value="Genomic_DNA"/>
</dbReference>
<dbReference type="OrthoDB" id="5590282at2759"/>
<dbReference type="InterPro" id="IPR006671">
    <property type="entry name" value="Cyclin_N"/>
</dbReference>
<evidence type="ECO:0000259" key="6">
    <source>
        <dbReference type="SMART" id="SM00385"/>
    </source>
</evidence>
<evidence type="ECO:0000256" key="3">
    <source>
        <dbReference type="ARBA" id="ARBA00023127"/>
    </source>
</evidence>
<evidence type="ECO:0000256" key="1">
    <source>
        <dbReference type="ARBA" id="ARBA00022618"/>
    </source>
</evidence>
<keyword evidence="4" id="KW-0131">Cell cycle</keyword>
<dbReference type="SMART" id="SM00385">
    <property type="entry name" value="CYCLIN"/>
    <property type="match status" value="1"/>
</dbReference>
<keyword evidence="2" id="KW-0498">Mitosis</keyword>
<evidence type="ECO:0000313" key="9">
    <source>
        <dbReference type="Proteomes" id="UP000663832"/>
    </source>
</evidence>
<name>A0A815K331_9BILA</name>
<comment type="similarity">
    <text evidence="5">Belongs to the cyclin family.</text>
</comment>
<keyword evidence="3 5" id="KW-0195">Cyclin</keyword>
<protein>
    <recommendedName>
        <fullName evidence="6">Cyclin-like domain-containing protein</fullName>
    </recommendedName>
</protein>
<sequence>MQYMIFSSPAIMSDNSDGGIRLIIRTLKRSLSPDHSSNHERKSKLAKTEQQYRSEWFHSELHLYLRQDNAGKDITNKENYDKHKQYETIMVKHSISTCNKEEEDDQDDGIIIDHLDISSVPLPWYRSHALWSNMMAKTFDETYKCHSNFLDAHPAITSKMRSVLCDWLIEVSEVYHLHRETYHLAIAYIDQYLCNTTNLPKAKLQLLGITSLFIAAKIEEIYPPRISEFAYVTDKAYYEGDILDMELDIMNALNWFINPVTSISWLLTYLQLESDLEMINNNNNSSSPSSTNVTPSHNDRCIKKRRISISNIPKSSVSLSDSEILKTSILTNVHRTPMFLQTFSLVARLIDLCSLDIEYSQFPKNVLAATAILACKPHWPVEQITSLNDDDLYVCSEWMKPFFDVLYFGQNLMSIPIPASRPSPAIPIDEIYSIQIHNISLDFLENVYKKRPKFIPPITNNRPFRNLVNRLSWLPTPPTSLEKQQHEIIVNEEAQLQITEVISV</sequence>
<evidence type="ECO:0000256" key="4">
    <source>
        <dbReference type="ARBA" id="ARBA00023306"/>
    </source>
</evidence>
<dbReference type="Gene3D" id="1.10.472.10">
    <property type="entry name" value="Cyclin-like"/>
    <property type="match status" value="2"/>
</dbReference>
<dbReference type="SUPFAM" id="SSF47954">
    <property type="entry name" value="Cyclin-like"/>
    <property type="match status" value="2"/>
</dbReference>
<dbReference type="GO" id="GO:0051301">
    <property type="term" value="P:cell division"/>
    <property type="evidence" value="ECO:0007669"/>
    <property type="project" value="UniProtKB-KW"/>
</dbReference>
<evidence type="ECO:0000256" key="5">
    <source>
        <dbReference type="RuleBase" id="RU000383"/>
    </source>
</evidence>
<dbReference type="AlphaFoldDB" id="A0A815K331"/>
<accession>A0A815K331</accession>
<dbReference type="Proteomes" id="UP000663832">
    <property type="component" value="Unassembled WGS sequence"/>
</dbReference>
<evidence type="ECO:0000256" key="2">
    <source>
        <dbReference type="ARBA" id="ARBA00022776"/>
    </source>
</evidence>
<dbReference type="InterPro" id="IPR013763">
    <property type="entry name" value="Cyclin-like_dom"/>
</dbReference>
<dbReference type="Proteomes" id="UP000663877">
    <property type="component" value="Unassembled WGS sequence"/>
</dbReference>
<organism evidence="8 9">
    <name type="scientific">Adineta steineri</name>
    <dbReference type="NCBI Taxonomy" id="433720"/>
    <lineage>
        <taxon>Eukaryota</taxon>
        <taxon>Metazoa</taxon>
        <taxon>Spiralia</taxon>
        <taxon>Gnathifera</taxon>
        <taxon>Rotifera</taxon>
        <taxon>Eurotatoria</taxon>
        <taxon>Bdelloidea</taxon>
        <taxon>Adinetida</taxon>
        <taxon>Adinetidae</taxon>
        <taxon>Adineta</taxon>
    </lineage>
</organism>
<comment type="caution">
    <text evidence="8">The sequence shown here is derived from an EMBL/GenBank/DDBJ whole genome shotgun (WGS) entry which is preliminary data.</text>
</comment>
<keyword evidence="1" id="KW-0132">Cell division</keyword>